<dbReference type="Gene3D" id="3.50.30.60">
    <property type="entry name" value="LD-carboxypeptidase A C-terminal domain-like"/>
    <property type="match status" value="1"/>
</dbReference>
<feature type="domain" description="LD-carboxypeptidase N-terminal" evidence="6">
    <location>
        <begin position="13"/>
        <end position="129"/>
    </location>
</feature>
<reference evidence="8 9" key="1">
    <citation type="submission" date="2021-01" db="EMBL/GenBank/DDBJ databases">
        <title>Actinoplanes sp. nov. LDG1-06 isolated from lichen.</title>
        <authorList>
            <person name="Saeng-In P."/>
            <person name="Phongsopitanun W."/>
            <person name="Kanchanasin P."/>
            <person name="Yuki M."/>
            <person name="Kudo T."/>
            <person name="Ohkuma M."/>
            <person name="Tanasupawat S."/>
        </authorList>
    </citation>
    <scope>NUCLEOTIDE SEQUENCE [LARGE SCALE GENOMIC DNA]</scope>
    <source>
        <strain evidence="8 9">LDG1-06</strain>
    </source>
</reference>
<dbReference type="Proteomes" id="UP000632138">
    <property type="component" value="Unassembled WGS sequence"/>
</dbReference>
<dbReference type="PANTHER" id="PTHR30237">
    <property type="entry name" value="MURAMOYLTETRAPEPTIDE CARBOXYPEPTIDASE"/>
    <property type="match status" value="1"/>
</dbReference>
<keyword evidence="2" id="KW-0121">Carboxypeptidase</keyword>
<dbReference type="InterPro" id="IPR040449">
    <property type="entry name" value="Peptidase_S66_N"/>
</dbReference>
<evidence type="ECO:0000259" key="7">
    <source>
        <dbReference type="Pfam" id="PF17676"/>
    </source>
</evidence>
<evidence type="ECO:0000256" key="1">
    <source>
        <dbReference type="ARBA" id="ARBA00010233"/>
    </source>
</evidence>
<dbReference type="SUPFAM" id="SSF141986">
    <property type="entry name" value="LD-carboxypeptidase A C-terminal domain-like"/>
    <property type="match status" value="1"/>
</dbReference>
<evidence type="ECO:0000256" key="3">
    <source>
        <dbReference type="ARBA" id="ARBA00022670"/>
    </source>
</evidence>
<comment type="caution">
    <text evidence="8">The sequence shown here is derived from an EMBL/GenBank/DDBJ whole genome shotgun (WGS) entry which is preliminary data.</text>
</comment>
<evidence type="ECO:0000259" key="6">
    <source>
        <dbReference type="Pfam" id="PF02016"/>
    </source>
</evidence>
<dbReference type="InterPro" id="IPR027478">
    <property type="entry name" value="LdcA_N"/>
</dbReference>
<dbReference type="InterPro" id="IPR029062">
    <property type="entry name" value="Class_I_gatase-like"/>
</dbReference>
<keyword evidence="9" id="KW-1185">Reference proteome</keyword>
<dbReference type="RefSeq" id="WP_203376638.1">
    <property type="nucleotide sequence ID" value="NZ_JAENHP010000003.1"/>
</dbReference>
<evidence type="ECO:0000313" key="9">
    <source>
        <dbReference type="Proteomes" id="UP000632138"/>
    </source>
</evidence>
<feature type="domain" description="LD-carboxypeptidase C-terminal" evidence="7">
    <location>
        <begin position="177"/>
        <end position="292"/>
    </location>
</feature>
<dbReference type="Gene3D" id="3.40.50.10740">
    <property type="entry name" value="Class I glutamine amidotransferase-like"/>
    <property type="match status" value="1"/>
</dbReference>
<dbReference type="CDD" id="cd07025">
    <property type="entry name" value="Peptidase_S66"/>
    <property type="match status" value="1"/>
</dbReference>
<organism evidence="8 9">
    <name type="scientific">Paractinoplanes ovalisporus</name>
    <dbReference type="NCBI Taxonomy" id="2810368"/>
    <lineage>
        <taxon>Bacteria</taxon>
        <taxon>Bacillati</taxon>
        <taxon>Actinomycetota</taxon>
        <taxon>Actinomycetes</taxon>
        <taxon>Micromonosporales</taxon>
        <taxon>Micromonosporaceae</taxon>
        <taxon>Paractinoplanes</taxon>
    </lineage>
</organism>
<dbReference type="InterPro" id="IPR027461">
    <property type="entry name" value="Carboxypeptidase_A_C_sf"/>
</dbReference>
<sequence length="306" mass="32291">MIQASRLVEGDLVALISPSGASEPGRIAATVAALEGWGLRVRLGEHAGGRHLFFAGTDDERLADLNGALRDPEVRGVFCVRGGYGLQRIVDRVDFAAVRADPKVVMGFSDITALHVALWTETGLASVHGPTAGQFERGPASLTVRAARRAVTVSDPVTVTALESEPTYPVRREGVAEGTLLGGNLAILASTIGTRHALSPAGAILLLEDVDEQPYRIDRMLVHLRRAGWFDGLRGVALGQFTNCLDTNPRYPPVLDVLREHMSALEVPVLGGLPLGHGEQQIAVGLGCPARLDATAGTLTVEPAVA</sequence>
<evidence type="ECO:0000256" key="2">
    <source>
        <dbReference type="ARBA" id="ARBA00022645"/>
    </source>
</evidence>
<proteinExistence type="inferred from homology"/>
<dbReference type="InterPro" id="IPR003507">
    <property type="entry name" value="S66_fam"/>
</dbReference>
<dbReference type="Pfam" id="PF02016">
    <property type="entry name" value="Peptidase_S66"/>
    <property type="match status" value="1"/>
</dbReference>
<keyword evidence="3" id="KW-0645">Protease</keyword>
<gene>
    <name evidence="8" type="ORF">JIG36_14095</name>
</gene>
<comment type="similarity">
    <text evidence="1">Belongs to the peptidase S66 family.</text>
</comment>
<dbReference type="SUPFAM" id="SSF52317">
    <property type="entry name" value="Class I glutamine amidotransferase-like"/>
    <property type="match status" value="1"/>
</dbReference>
<dbReference type="PIRSF" id="PIRSF028757">
    <property type="entry name" value="LD-carboxypeptidase"/>
    <property type="match status" value="1"/>
</dbReference>
<evidence type="ECO:0000313" key="8">
    <source>
        <dbReference type="EMBL" id="MBM2616693.1"/>
    </source>
</evidence>
<dbReference type="EMBL" id="JAENHP010000003">
    <property type="protein sequence ID" value="MBM2616693.1"/>
    <property type="molecule type" value="Genomic_DNA"/>
</dbReference>
<keyword evidence="4" id="KW-0378">Hydrolase</keyword>
<evidence type="ECO:0000256" key="5">
    <source>
        <dbReference type="ARBA" id="ARBA00022825"/>
    </source>
</evidence>
<dbReference type="PANTHER" id="PTHR30237:SF2">
    <property type="entry name" value="MUREIN TETRAPEPTIDE CARBOXYPEPTIDASE"/>
    <property type="match status" value="1"/>
</dbReference>
<protein>
    <submittedName>
        <fullName evidence="8">LD-carboxypeptidase</fullName>
    </submittedName>
</protein>
<keyword evidence="5" id="KW-0720">Serine protease</keyword>
<evidence type="ECO:0000256" key="4">
    <source>
        <dbReference type="ARBA" id="ARBA00022801"/>
    </source>
</evidence>
<accession>A0ABS2AA35</accession>
<dbReference type="InterPro" id="IPR040921">
    <property type="entry name" value="Peptidase_S66C"/>
</dbReference>
<dbReference type="Pfam" id="PF17676">
    <property type="entry name" value="Peptidase_S66C"/>
    <property type="match status" value="1"/>
</dbReference>
<name>A0ABS2AA35_9ACTN</name>